<dbReference type="InterPro" id="IPR004812">
    <property type="entry name" value="Efflux_drug-R_Bcr/CmlA"/>
</dbReference>
<dbReference type="PROSITE" id="PS50850">
    <property type="entry name" value="MFS"/>
    <property type="match status" value="1"/>
</dbReference>
<evidence type="ECO:0000256" key="7">
    <source>
        <dbReference type="ARBA" id="ARBA00023136"/>
    </source>
</evidence>
<evidence type="ECO:0000256" key="6">
    <source>
        <dbReference type="ARBA" id="ARBA00022989"/>
    </source>
</evidence>
<feature type="domain" description="Major facilitator superfamily (MFS) profile" evidence="9">
    <location>
        <begin position="28"/>
        <end position="413"/>
    </location>
</feature>
<dbReference type="NCBIfam" id="TIGR00710">
    <property type="entry name" value="efflux_Bcr_CflA"/>
    <property type="match status" value="1"/>
</dbReference>
<sequence length="429" mass="44844">MPRTGSSLFQNLAPFVSSPNLPSTDNHVKERITFATLVALVAYAAIATDLYLPAIPAMVAEFGATASDGQLTLSTFMLGIAVGQLIFGPLSDYYGRLPVVKIGTVLFLGTSIACALASSMEFMWLARLAQGLAAASGPVIARAIVRDRYEGPRAAQIMAILSGAMAVVPLMAPTLGAWLLILVSWRATYIALAIFAGVVLLGLRSFEESAPHIRKGAIGIVPVLKHFSTCLKNRRFVGYQICGTAAFSAIVAYLSTVSFFMQDVFALPIKYFGYAFAVTVAGFMVGALLCSRIVIHLGINRTLALGTTLSLLGALGQSLGASLNDTPIALLAGCSFVMFLGVGFTSANATMGALSLFPDHAGSASAVFGFTQSSVAALVGVYAGHLYDGSLVSVTNIMLVCAGAGMLGLPLARAQIPVRGSSWIRLRGR</sequence>
<evidence type="ECO:0000256" key="1">
    <source>
        <dbReference type="ARBA" id="ARBA00004651"/>
    </source>
</evidence>
<feature type="transmembrane region" description="Helical" evidence="8">
    <location>
        <begin position="187"/>
        <end position="206"/>
    </location>
</feature>
<dbReference type="GO" id="GO:0005886">
    <property type="term" value="C:plasma membrane"/>
    <property type="evidence" value="ECO:0007669"/>
    <property type="project" value="UniProtKB-SubCell"/>
</dbReference>
<feature type="transmembrane region" description="Helical" evidence="8">
    <location>
        <begin position="366"/>
        <end position="385"/>
    </location>
</feature>
<organism evidence="10">
    <name type="scientific">uncultured marine bacterium 561</name>
    <dbReference type="NCBI Taxonomy" id="257396"/>
    <lineage>
        <taxon>Bacteria</taxon>
        <taxon>environmental samples</taxon>
    </lineage>
</organism>
<dbReference type="CDD" id="cd17320">
    <property type="entry name" value="MFS_MdfA_MDR_like"/>
    <property type="match status" value="1"/>
</dbReference>
<evidence type="ECO:0000256" key="3">
    <source>
        <dbReference type="ARBA" id="ARBA00022448"/>
    </source>
</evidence>
<accession>Q6SGC7</accession>
<evidence type="ECO:0000313" key="10">
    <source>
        <dbReference type="EMBL" id="AAR37935.1"/>
    </source>
</evidence>
<comment type="similarity">
    <text evidence="2">Belongs to the major facilitator superfamily. Bcr/CmlA family.</text>
</comment>
<evidence type="ECO:0000256" key="2">
    <source>
        <dbReference type="ARBA" id="ARBA00006236"/>
    </source>
</evidence>
<comment type="subcellular location">
    <subcellularLocation>
        <location evidence="1">Cell membrane</location>
        <topology evidence="1">Multi-pass membrane protein</topology>
    </subcellularLocation>
</comment>
<keyword evidence="3" id="KW-0813">Transport</keyword>
<dbReference type="Gene3D" id="1.20.1720.10">
    <property type="entry name" value="Multidrug resistance protein D"/>
    <property type="match status" value="1"/>
</dbReference>
<dbReference type="PANTHER" id="PTHR23502:SF132">
    <property type="entry name" value="POLYAMINE TRANSPORTER 2-RELATED"/>
    <property type="match status" value="1"/>
</dbReference>
<feature type="transmembrane region" description="Helical" evidence="8">
    <location>
        <begin position="328"/>
        <end position="354"/>
    </location>
</feature>
<dbReference type="SUPFAM" id="SSF103473">
    <property type="entry name" value="MFS general substrate transporter"/>
    <property type="match status" value="1"/>
</dbReference>
<evidence type="ECO:0000256" key="5">
    <source>
        <dbReference type="ARBA" id="ARBA00022692"/>
    </source>
</evidence>
<gene>
    <name evidence="10" type="ORF">MBMO_EBAC000-47H08.14</name>
</gene>
<dbReference type="EMBL" id="AY458643">
    <property type="protein sequence ID" value="AAR37935.1"/>
    <property type="molecule type" value="Genomic_DNA"/>
</dbReference>
<evidence type="ECO:0000256" key="8">
    <source>
        <dbReference type="SAM" id="Phobius"/>
    </source>
</evidence>
<reference evidence="10" key="2">
    <citation type="submission" date="2003-12" db="EMBL/GenBank/DDBJ databases">
        <title>Monterey Bay Coastal Ocean Microbial Observatory environmental clone sequencing.</title>
        <authorList>
            <person name="DeLong E.F."/>
        </authorList>
    </citation>
    <scope>NUCLEOTIDE SEQUENCE</scope>
</reference>
<feature type="transmembrane region" description="Helical" evidence="8">
    <location>
        <begin position="99"/>
        <end position="118"/>
    </location>
</feature>
<dbReference type="Pfam" id="PF07690">
    <property type="entry name" value="MFS_1"/>
    <property type="match status" value="1"/>
</dbReference>
<feature type="transmembrane region" description="Helical" evidence="8">
    <location>
        <begin position="32"/>
        <end position="51"/>
    </location>
</feature>
<dbReference type="InterPro" id="IPR011701">
    <property type="entry name" value="MFS"/>
</dbReference>
<protein>
    <submittedName>
        <fullName evidence="10">Drug resistance transporter, Bcr/CflA family</fullName>
    </submittedName>
</protein>
<dbReference type="GO" id="GO:0042910">
    <property type="term" value="F:xenobiotic transmembrane transporter activity"/>
    <property type="evidence" value="ECO:0007669"/>
    <property type="project" value="InterPro"/>
</dbReference>
<dbReference type="InterPro" id="IPR036259">
    <property type="entry name" value="MFS_trans_sf"/>
</dbReference>
<evidence type="ECO:0000259" key="9">
    <source>
        <dbReference type="PROSITE" id="PS50850"/>
    </source>
</evidence>
<feature type="transmembrane region" description="Helical" evidence="8">
    <location>
        <begin position="302"/>
        <end position="322"/>
    </location>
</feature>
<keyword evidence="4" id="KW-1003">Cell membrane</keyword>
<feature type="transmembrane region" description="Helical" evidence="8">
    <location>
        <begin position="124"/>
        <end position="145"/>
    </location>
</feature>
<feature type="transmembrane region" description="Helical" evidence="8">
    <location>
        <begin position="71"/>
        <end position="87"/>
    </location>
</feature>
<keyword evidence="6 8" id="KW-1133">Transmembrane helix</keyword>
<feature type="transmembrane region" description="Helical" evidence="8">
    <location>
        <begin position="271"/>
        <end position="290"/>
    </location>
</feature>
<evidence type="ECO:0000256" key="4">
    <source>
        <dbReference type="ARBA" id="ARBA00022475"/>
    </source>
</evidence>
<dbReference type="GO" id="GO:1990961">
    <property type="term" value="P:xenobiotic detoxification by transmembrane export across the plasma membrane"/>
    <property type="evidence" value="ECO:0007669"/>
    <property type="project" value="InterPro"/>
</dbReference>
<keyword evidence="5 8" id="KW-0812">Transmembrane</keyword>
<feature type="transmembrane region" description="Helical" evidence="8">
    <location>
        <begin position="157"/>
        <end position="181"/>
    </location>
</feature>
<reference evidence="10" key="1">
    <citation type="submission" date="2003-11" db="EMBL/GenBank/DDBJ databases">
        <authorList>
            <person name="Heidelberg J.F."/>
            <person name="Eisen J.A."/>
            <person name="Nelson W.C."/>
            <person name="DeLong E.F."/>
        </authorList>
    </citation>
    <scope>NUCLEOTIDE SEQUENCE</scope>
</reference>
<feature type="transmembrane region" description="Helical" evidence="8">
    <location>
        <begin position="236"/>
        <end position="259"/>
    </location>
</feature>
<dbReference type="AlphaFoldDB" id="Q6SGC7"/>
<feature type="transmembrane region" description="Helical" evidence="8">
    <location>
        <begin position="391"/>
        <end position="412"/>
    </location>
</feature>
<dbReference type="PANTHER" id="PTHR23502">
    <property type="entry name" value="MAJOR FACILITATOR SUPERFAMILY"/>
    <property type="match status" value="1"/>
</dbReference>
<dbReference type="InterPro" id="IPR020846">
    <property type="entry name" value="MFS_dom"/>
</dbReference>
<name>Q6SGC7_9BACT</name>
<keyword evidence="7 8" id="KW-0472">Membrane</keyword>
<proteinExistence type="inferred from homology"/>